<organism evidence="1">
    <name type="scientific">Sesamum radiatum</name>
    <name type="common">Black benniseed</name>
    <dbReference type="NCBI Taxonomy" id="300843"/>
    <lineage>
        <taxon>Eukaryota</taxon>
        <taxon>Viridiplantae</taxon>
        <taxon>Streptophyta</taxon>
        <taxon>Embryophyta</taxon>
        <taxon>Tracheophyta</taxon>
        <taxon>Spermatophyta</taxon>
        <taxon>Magnoliopsida</taxon>
        <taxon>eudicotyledons</taxon>
        <taxon>Gunneridae</taxon>
        <taxon>Pentapetalae</taxon>
        <taxon>asterids</taxon>
        <taxon>lamiids</taxon>
        <taxon>Lamiales</taxon>
        <taxon>Pedaliaceae</taxon>
        <taxon>Sesamum</taxon>
    </lineage>
</organism>
<name>A0AAW2SLG5_SESRA</name>
<dbReference type="EMBL" id="JACGWJ010000010">
    <property type="protein sequence ID" value="KAL0392471.1"/>
    <property type="molecule type" value="Genomic_DNA"/>
</dbReference>
<dbReference type="AlphaFoldDB" id="A0AAW2SLG5"/>
<comment type="caution">
    <text evidence="1">The sequence shown here is derived from an EMBL/GenBank/DDBJ whole genome shotgun (WGS) entry which is preliminary data.</text>
</comment>
<accession>A0AAW2SLG5</accession>
<reference evidence="1" key="2">
    <citation type="journal article" date="2024" name="Plant">
        <title>Genomic evolution and insights into agronomic trait innovations of Sesamum species.</title>
        <authorList>
            <person name="Miao H."/>
            <person name="Wang L."/>
            <person name="Qu L."/>
            <person name="Liu H."/>
            <person name="Sun Y."/>
            <person name="Le M."/>
            <person name="Wang Q."/>
            <person name="Wei S."/>
            <person name="Zheng Y."/>
            <person name="Lin W."/>
            <person name="Duan Y."/>
            <person name="Cao H."/>
            <person name="Xiong S."/>
            <person name="Wang X."/>
            <person name="Wei L."/>
            <person name="Li C."/>
            <person name="Ma Q."/>
            <person name="Ju M."/>
            <person name="Zhao R."/>
            <person name="Li G."/>
            <person name="Mu C."/>
            <person name="Tian Q."/>
            <person name="Mei H."/>
            <person name="Zhang T."/>
            <person name="Gao T."/>
            <person name="Zhang H."/>
        </authorList>
    </citation>
    <scope>NUCLEOTIDE SEQUENCE</scope>
    <source>
        <strain evidence="1">G02</strain>
    </source>
</reference>
<gene>
    <name evidence="1" type="ORF">Sradi_2469900</name>
</gene>
<protein>
    <submittedName>
        <fullName evidence="1">Uncharacterized protein</fullName>
    </submittedName>
</protein>
<evidence type="ECO:0000313" key="1">
    <source>
        <dbReference type="EMBL" id="KAL0392471.1"/>
    </source>
</evidence>
<sequence length="58" mass="6356">MALGFVLAVERRAFFKVCAKLSFLINEVVAESGYKGRLCAWRLRRARVPAAAAATGQN</sequence>
<proteinExistence type="predicted"/>
<reference evidence="1" key="1">
    <citation type="submission" date="2020-06" db="EMBL/GenBank/DDBJ databases">
        <authorList>
            <person name="Li T."/>
            <person name="Hu X."/>
            <person name="Zhang T."/>
            <person name="Song X."/>
            <person name="Zhang H."/>
            <person name="Dai N."/>
            <person name="Sheng W."/>
            <person name="Hou X."/>
            <person name="Wei L."/>
        </authorList>
    </citation>
    <scope>NUCLEOTIDE SEQUENCE</scope>
    <source>
        <strain evidence="1">G02</strain>
        <tissue evidence="1">Leaf</tissue>
    </source>
</reference>